<keyword evidence="1" id="KW-0677">Repeat</keyword>
<gene>
    <name evidence="4" type="ORF">JCM16418_1275</name>
</gene>
<evidence type="ECO:0000313" key="4">
    <source>
        <dbReference type="EMBL" id="GAF07267.1"/>
    </source>
</evidence>
<dbReference type="PANTHER" id="PTHR13817:SF151">
    <property type="entry name" value="TITIN"/>
    <property type="match status" value="1"/>
</dbReference>
<dbReference type="eggNOG" id="COG3210">
    <property type="taxonomic scope" value="Bacteria"/>
</dbReference>
<evidence type="ECO:0000259" key="3">
    <source>
        <dbReference type="PROSITE" id="PS51272"/>
    </source>
</evidence>
<dbReference type="eggNOG" id="COG5492">
    <property type="taxonomic scope" value="Bacteria"/>
</dbReference>
<comment type="caution">
    <text evidence="4">The sequence shown here is derived from an EMBL/GenBank/DDBJ whole genome shotgun (WGS) entry which is preliminary data.</text>
</comment>
<organism evidence="4 5">
    <name type="scientific">Paenibacillus pini JCM 16418</name>
    <dbReference type="NCBI Taxonomy" id="1236976"/>
    <lineage>
        <taxon>Bacteria</taxon>
        <taxon>Bacillati</taxon>
        <taxon>Bacillota</taxon>
        <taxon>Bacilli</taxon>
        <taxon>Bacillales</taxon>
        <taxon>Paenibacillaceae</taxon>
        <taxon>Paenibacillus</taxon>
    </lineage>
</organism>
<proteinExistence type="predicted"/>
<evidence type="ECO:0000313" key="5">
    <source>
        <dbReference type="Proteomes" id="UP000019364"/>
    </source>
</evidence>
<feature type="domain" description="Fibronectin type-III" evidence="2">
    <location>
        <begin position="10"/>
        <end position="108"/>
    </location>
</feature>
<evidence type="ECO:0000256" key="1">
    <source>
        <dbReference type="ARBA" id="ARBA00022737"/>
    </source>
</evidence>
<dbReference type="InterPro" id="IPR003961">
    <property type="entry name" value="FN3_dom"/>
</dbReference>
<evidence type="ECO:0000259" key="2">
    <source>
        <dbReference type="PROSITE" id="PS50853"/>
    </source>
</evidence>
<dbReference type="InterPro" id="IPR036116">
    <property type="entry name" value="FN3_sf"/>
</dbReference>
<dbReference type="CDD" id="cd00063">
    <property type="entry name" value="FN3"/>
    <property type="match status" value="6"/>
</dbReference>
<dbReference type="PROSITE" id="PS51272">
    <property type="entry name" value="SLH"/>
    <property type="match status" value="3"/>
</dbReference>
<dbReference type="Pfam" id="PF00395">
    <property type="entry name" value="SLH"/>
    <property type="match status" value="3"/>
</dbReference>
<feature type="domain" description="Fibronectin type-III" evidence="2">
    <location>
        <begin position="288"/>
        <end position="380"/>
    </location>
</feature>
<feature type="domain" description="Fibronectin type-III" evidence="2">
    <location>
        <begin position="192"/>
        <end position="284"/>
    </location>
</feature>
<dbReference type="SMART" id="SM00060">
    <property type="entry name" value="FN3"/>
    <property type="match status" value="6"/>
</dbReference>
<accession>W7YFL7</accession>
<dbReference type="PANTHER" id="PTHR13817">
    <property type="entry name" value="TITIN"/>
    <property type="match status" value="1"/>
</dbReference>
<dbReference type="InterPro" id="IPR013783">
    <property type="entry name" value="Ig-like_fold"/>
</dbReference>
<sequence length="1120" mass="118693">MVSVKTTTVPVTDFANTGKTSDTASFSWSLVNGATGIIIQQSPKGTDTWVTSTTAPIATNATSAIVTGLSPATEYDFRLVVTGGSNAGTSNVVSVETNSVPVTDFASTGKTSDTASFSWSLVNGATGMTIQQSPKGADTWVTSTTAPIATNATSAIVTGISPATEYDFRLVVTGGSHAGTSNVESVTTNTLPVADFASTGKTSDTASFSWSSVNGATEMSIQQSPKGADTWVTSTTAPIATNATSAIVTGLSPATEYDFRLVVTGGSHAGTSNVESVTTSAAPPIIIPIGDFNSTGKTSTTANFSWSPAISATTIRIEQSPKGINNWTLASTGTILPTADNTTVIGLRPDTEYDFRLVVLGGMNEGTSNIISLMTDTEPSSDLTYTIAPIENQTLNPLQEGYTSPEVKSITVIRTGSGVLNQLSVELIGANAKNFVITQSANNTLDEHNPMTDFTIKANDGLQPGTYVVTVKVTAANMTDVTFTTTQIINPIETPVIPSAPENLTAFGGNHFVELFWNAVTGADFYKIYMKDASGSYNNEPIATVNSAVYRVQELINGTEYFFKVIAGNSYGESIFSSEASATPKAVPSAPTRVSAQAGDGSATVVFDASQDDGGSPITGYIVMDSTGSIHVTGKESPIIITGLTNGTSYTFTVSAINEAGNSLPSEVSNAVVPNTPTSTPSPLPIPTPAPTPVAPIPQQPVVNTGVDVLVNGKVEKAGTASSEIVNNQKVWTIKVNQKKIEEKLQSEGLGSIVTIPFQLETDVLVAELNGEMVKNMESNQAVLEIKTAWATYTIPAKQINIDSVSEKVGQTIALRDIKVKVEIAKPLPEMLKIINNATIKGNFTIVAPPVNFIVTGTYGGTNIQVDKFNAYVKRTISIPDNIDPHKITTGIVVESDGRIRHVPTKVTNIEGKYYAVINSLTNSTYTVVWHPLEFTDVANHWSKDAVNDMGSRMVIEGTGEGQFSPNRNITRAEFATIIVRGLGLKLESGSVPFSDVKEYDWFSNAIKTAYSYNLIKGYADGTFGPHDQITREEAMVIIAKAMKITNLKAMLPNQYTDTNLHPYSDISTGSEWARDSIAESVLSGIFTGRSNTELAPKAYITRAEVAMIIQRLLKKSDLI</sequence>
<dbReference type="SUPFAM" id="SSF49265">
    <property type="entry name" value="Fibronectin type III"/>
    <property type="match status" value="4"/>
</dbReference>
<dbReference type="Pfam" id="PF00041">
    <property type="entry name" value="fn3"/>
    <property type="match status" value="1"/>
</dbReference>
<dbReference type="EMBL" id="BAVZ01000003">
    <property type="protein sequence ID" value="GAF07267.1"/>
    <property type="molecule type" value="Genomic_DNA"/>
</dbReference>
<dbReference type="Gene3D" id="2.60.40.10">
    <property type="entry name" value="Immunoglobulins"/>
    <property type="match status" value="6"/>
</dbReference>
<name>W7YFL7_9BACL</name>
<feature type="domain" description="Fibronectin type-III" evidence="2">
    <location>
        <begin position="587"/>
        <end position="676"/>
    </location>
</feature>
<keyword evidence="5" id="KW-1185">Reference proteome</keyword>
<dbReference type="eggNOG" id="COG4932">
    <property type="taxonomic scope" value="Bacteria"/>
</dbReference>
<feature type="domain" description="SLH" evidence="3">
    <location>
        <begin position="930"/>
        <end position="989"/>
    </location>
</feature>
<dbReference type="STRING" id="1236976.JCM16418_1275"/>
<dbReference type="InterPro" id="IPR050964">
    <property type="entry name" value="Striated_Muscle_Regulatory"/>
</dbReference>
<dbReference type="Proteomes" id="UP000019364">
    <property type="component" value="Unassembled WGS sequence"/>
</dbReference>
<feature type="domain" description="SLH" evidence="3">
    <location>
        <begin position="990"/>
        <end position="1053"/>
    </location>
</feature>
<dbReference type="PROSITE" id="PS50853">
    <property type="entry name" value="FN3"/>
    <property type="match status" value="5"/>
</dbReference>
<protein>
    <submittedName>
        <fullName evidence="4">Uncharacterized protein</fullName>
    </submittedName>
</protein>
<feature type="domain" description="Fibronectin type-III" evidence="2">
    <location>
        <begin position="497"/>
        <end position="586"/>
    </location>
</feature>
<feature type="domain" description="SLH" evidence="3">
    <location>
        <begin position="1061"/>
        <end position="1120"/>
    </location>
</feature>
<dbReference type="AlphaFoldDB" id="W7YFL7"/>
<dbReference type="InterPro" id="IPR001119">
    <property type="entry name" value="SLH_dom"/>
</dbReference>
<reference evidence="4 5" key="1">
    <citation type="journal article" date="2014" name="Genome Announc.">
        <title>Draft Genome Sequence of Paenibacillus pini JCM 16418T, Isolated from the Rhizosphere of Pine Tree.</title>
        <authorList>
            <person name="Yuki M."/>
            <person name="Oshima K."/>
            <person name="Suda W."/>
            <person name="Oshida Y."/>
            <person name="Kitamura K."/>
            <person name="Iida Y."/>
            <person name="Hattori M."/>
            <person name="Ohkuma M."/>
        </authorList>
    </citation>
    <scope>NUCLEOTIDE SEQUENCE [LARGE SCALE GENOMIC DNA]</scope>
    <source>
        <strain evidence="4 5">JCM 16418</strain>
    </source>
</reference>